<dbReference type="eggNOG" id="COG1414">
    <property type="taxonomic scope" value="Bacteria"/>
</dbReference>
<feature type="domain" description="HTH iclR-type" evidence="4">
    <location>
        <begin position="1"/>
        <end position="62"/>
    </location>
</feature>
<dbReference type="Gene3D" id="1.10.10.10">
    <property type="entry name" value="Winged helix-like DNA-binding domain superfamily/Winged helix DNA-binding domain"/>
    <property type="match status" value="1"/>
</dbReference>
<dbReference type="PANTHER" id="PTHR30136:SF39">
    <property type="entry name" value="TRANSCRIPTIONAL REGULATORY PROTEIN"/>
    <property type="match status" value="1"/>
</dbReference>
<dbReference type="SUPFAM" id="SSF46785">
    <property type="entry name" value="Winged helix' DNA-binding domain"/>
    <property type="match status" value="1"/>
</dbReference>
<name>I1D2W0_9PSEU</name>
<dbReference type="AlphaFoldDB" id="I1D2W0"/>
<accession>I1D2W0</accession>
<keyword evidence="7" id="KW-1185">Reference proteome</keyword>
<dbReference type="InterPro" id="IPR005471">
    <property type="entry name" value="Tscrpt_reg_IclR_N"/>
</dbReference>
<evidence type="ECO:0000313" key="7">
    <source>
        <dbReference type="Proteomes" id="UP000005087"/>
    </source>
</evidence>
<dbReference type="PROSITE" id="PS51078">
    <property type="entry name" value="ICLR_ED"/>
    <property type="match status" value="1"/>
</dbReference>
<gene>
    <name evidence="6" type="ORF">SacglDRAFT_02391</name>
</gene>
<dbReference type="Pfam" id="PF01614">
    <property type="entry name" value="IclR_C"/>
    <property type="match status" value="1"/>
</dbReference>
<keyword evidence="2" id="KW-0238">DNA-binding</keyword>
<feature type="domain" description="IclR-ED" evidence="5">
    <location>
        <begin position="63"/>
        <end position="240"/>
    </location>
</feature>
<dbReference type="Pfam" id="PF09339">
    <property type="entry name" value="HTH_IclR"/>
    <property type="match status" value="1"/>
</dbReference>
<dbReference type="InterPro" id="IPR050707">
    <property type="entry name" value="HTH_MetabolicPath_Reg"/>
</dbReference>
<dbReference type="InterPro" id="IPR014757">
    <property type="entry name" value="Tscrpt_reg_IclR_C"/>
</dbReference>
<evidence type="ECO:0000256" key="1">
    <source>
        <dbReference type="ARBA" id="ARBA00023015"/>
    </source>
</evidence>
<dbReference type="GO" id="GO:0045892">
    <property type="term" value="P:negative regulation of DNA-templated transcription"/>
    <property type="evidence" value="ECO:0007669"/>
    <property type="project" value="TreeGrafter"/>
</dbReference>
<sequence length="240" mass="25488">MSVLEKAVQVIDTLGRASAPMRLGAVAESVAMPKSSTHRLLTELAALGMVRRAGDGEYALGYRLVQWGHLADRSLGLRAVAEPIMTRLRDEVRESVHLYVREESHRVCVLAVDSPHTLRPATSVGTPLPLGYGAAGKLLLAHAEERVLREVEKTLPRYRGSELPTAEELARLRREGVAVSVGEMEDGLTAVATVLRAVGGGVFGALSVAGASSRMPAERLPEITEKVTDAASRIGAALGG</sequence>
<dbReference type="RefSeq" id="WP_005464763.1">
    <property type="nucleotide sequence ID" value="NZ_CM001484.1"/>
</dbReference>
<dbReference type="GO" id="GO:0003677">
    <property type="term" value="F:DNA binding"/>
    <property type="evidence" value="ECO:0007669"/>
    <property type="project" value="UniProtKB-KW"/>
</dbReference>
<dbReference type="InterPro" id="IPR029016">
    <property type="entry name" value="GAF-like_dom_sf"/>
</dbReference>
<dbReference type="PROSITE" id="PS51077">
    <property type="entry name" value="HTH_ICLR"/>
    <property type="match status" value="1"/>
</dbReference>
<keyword evidence="1" id="KW-0805">Transcription regulation</keyword>
<evidence type="ECO:0000259" key="5">
    <source>
        <dbReference type="PROSITE" id="PS51078"/>
    </source>
</evidence>
<evidence type="ECO:0000259" key="4">
    <source>
        <dbReference type="PROSITE" id="PS51077"/>
    </source>
</evidence>
<dbReference type="EMBL" id="CM001484">
    <property type="protein sequence ID" value="EIE99284.1"/>
    <property type="molecule type" value="Genomic_DNA"/>
</dbReference>
<dbReference type="Proteomes" id="UP000005087">
    <property type="component" value="Chromosome"/>
</dbReference>
<evidence type="ECO:0000313" key="6">
    <source>
        <dbReference type="EMBL" id="EIE99284.1"/>
    </source>
</evidence>
<protein>
    <submittedName>
        <fullName evidence="6">Transcriptional regulator</fullName>
    </submittedName>
</protein>
<dbReference type="InterPro" id="IPR036390">
    <property type="entry name" value="WH_DNA-bd_sf"/>
</dbReference>
<evidence type="ECO:0000256" key="2">
    <source>
        <dbReference type="ARBA" id="ARBA00023125"/>
    </source>
</evidence>
<proteinExistence type="predicted"/>
<dbReference type="HOGENOM" id="CLU_062618_4_1_11"/>
<dbReference type="OrthoDB" id="60629at2"/>
<evidence type="ECO:0000256" key="3">
    <source>
        <dbReference type="ARBA" id="ARBA00023163"/>
    </source>
</evidence>
<dbReference type="SMART" id="SM00346">
    <property type="entry name" value="HTH_ICLR"/>
    <property type="match status" value="1"/>
</dbReference>
<dbReference type="SUPFAM" id="SSF55781">
    <property type="entry name" value="GAF domain-like"/>
    <property type="match status" value="1"/>
</dbReference>
<reference evidence="6 7" key="1">
    <citation type="submission" date="2011-09" db="EMBL/GenBank/DDBJ databases">
        <authorList>
            <consortium name="US DOE Joint Genome Institute (JGI-PGF)"/>
            <person name="Lucas S."/>
            <person name="Han J."/>
            <person name="Lapidus A."/>
            <person name="Cheng J.-F."/>
            <person name="Goodwin L."/>
            <person name="Pitluck S."/>
            <person name="Peters L."/>
            <person name="Land M.L."/>
            <person name="Hauser L."/>
            <person name="Brambilla E."/>
            <person name="Klenk H.-P."/>
            <person name="Woyke T.J."/>
        </authorList>
    </citation>
    <scope>NUCLEOTIDE SEQUENCE [LARGE SCALE GENOMIC DNA]</scope>
    <source>
        <strain evidence="6 7">K62</strain>
    </source>
</reference>
<organism evidence="6 7">
    <name type="scientific">Saccharomonospora glauca K62</name>
    <dbReference type="NCBI Taxonomy" id="928724"/>
    <lineage>
        <taxon>Bacteria</taxon>
        <taxon>Bacillati</taxon>
        <taxon>Actinomycetota</taxon>
        <taxon>Actinomycetes</taxon>
        <taxon>Pseudonocardiales</taxon>
        <taxon>Pseudonocardiaceae</taxon>
        <taxon>Saccharomonospora</taxon>
    </lineage>
</organism>
<dbReference type="Gene3D" id="3.30.450.40">
    <property type="match status" value="1"/>
</dbReference>
<dbReference type="STRING" id="928724.SacglDRAFT_02391"/>
<reference evidence="7" key="2">
    <citation type="submission" date="2012-01" db="EMBL/GenBank/DDBJ databases">
        <title>Noncontiguous Finished sequence of chromosome of Saccharomonospora glauca K62.</title>
        <authorList>
            <consortium name="US DOE Joint Genome Institute"/>
            <person name="Lucas S."/>
            <person name="Han J."/>
            <person name="Lapidus A."/>
            <person name="Cheng J.-F."/>
            <person name="Goodwin L."/>
            <person name="Pitluck S."/>
            <person name="Peters L."/>
            <person name="Mikhailova N."/>
            <person name="Held B."/>
            <person name="Detter J.C."/>
            <person name="Han C."/>
            <person name="Tapia R."/>
            <person name="Land M."/>
            <person name="Hauser L."/>
            <person name="Kyrpides N."/>
            <person name="Ivanova N."/>
            <person name="Pagani I."/>
            <person name="Brambilla E.-M."/>
            <person name="Klenk H.-P."/>
            <person name="Woyke T."/>
        </authorList>
    </citation>
    <scope>NUCLEOTIDE SEQUENCE [LARGE SCALE GENOMIC DNA]</scope>
    <source>
        <strain evidence="7">K62</strain>
    </source>
</reference>
<dbReference type="InterPro" id="IPR036388">
    <property type="entry name" value="WH-like_DNA-bd_sf"/>
</dbReference>
<keyword evidence="3" id="KW-0804">Transcription</keyword>
<dbReference type="PANTHER" id="PTHR30136">
    <property type="entry name" value="HELIX-TURN-HELIX TRANSCRIPTIONAL REGULATOR, ICLR FAMILY"/>
    <property type="match status" value="1"/>
</dbReference>
<dbReference type="GO" id="GO:0003700">
    <property type="term" value="F:DNA-binding transcription factor activity"/>
    <property type="evidence" value="ECO:0007669"/>
    <property type="project" value="TreeGrafter"/>
</dbReference>